<comment type="function">
    <text evidence="13">NDH-1 shuttles electrons from NADH, via FMN and iron-sulfur (Fe-S) centers, to quinones in the respiratory chain.</text>
</comment>
<proteinExistence type="inferred from homology"/>
<feature type="domain" description="NADH-ubiquinone oxidoreductase 51kDa subunit iron-sulphur binding" evidence="14">
    <location>
        <begin position="340"/>
        <end position="385"/>
    </location>
</feature>
<dbReference type="Pfam" id="PF10589">
    <property type="entry name" value="NADH_4Fe-4S"/>
    <property type="match status" value="1"/>
</dbReference>
<keyword evidence="10 13" id="KW-0411">Iron-sulfur</keyword>
<evidence type="ECO:0000256" key="4">
    <source>
        <dbReference type="ARBA" id="ARBA00022485"/>
    </source>
</evidence>
<accession>A0ABQ2BJY7</accession>
<evidence type="ECO:0000256" key="2">
    <source>
        <dbReference type="ARBA" id="ARBA00001966"/>
    </source>
</evidence>
<dbReference type="SMART" id="SM00928">
    <property type="entry name" value="NADH_4Fe-4S"/>
    <property type="match status" value="1"/>
</dbReference>
<evidence type="ECO:0000256" key="6">
    <source>
        <dbReference type="ARBA" id="ARBA00022643"/>
    </source>
</evidence>
<keyword evidence="9 13" id="KW-0408">Iron</keyword>
<evidence type="ECO:0000256" key="9">
    <source>
        <dbReference type="ARBA" id="ARBA00023004"/>
    </source>
</evidence>
<evidence type="ECO:0000313" key="15">
    <source>
        <dbReference type="EMBL" id="GGI28029.1"/>
    </source>
</evidence>
<keyword evidence="7 13" id="KW-0479">Metal-binding</keyword>
<dbReference type="Gene3D" id="6.10.250.1450">
    <property type="match status" value="1"/>
</dbReference>
<comment type="cofactor">
    <cofactor evidence="1 13">
        <name>FMN</name>
        <dbReference type="ChEBI" id="CHEBI:58210"/>
    </cofactor>
</comment>
<name>A0ABQ2BJY7_9SPHI</name>
<sequence>MSRKLLLEHINVPGINTLEVYRQKGGYRAVEKALKTLTPEEIVEEVKKSGLRGRGGAGFPTGMKWSFLAKPEGVARYLVCNADESEPGTFKDRYLMTHIPHALIEGMIVASFALGAKVSYIYVRGEMMPQIRILEKAIAEAKAAGWLGKNILGTGYDLELYVQPGGGAYICGEETALLESLEGKRGNPRIKPPFPAIAGLYGCPTVVNNVESIAAVVPIINDGGEEYAKIGIGRSTGTKLISASGNLVKPGVYEIELGLPVEEFIYSDEYCGGIANGKKLKATVAGGSSVPVLPANLTLKLANGEPRLMSYESLSEGGFATGTMLGSGGFIAFDEDQCIVRNTWNFSRFYHHESCGQCSPCREGTGWMEKVLHKIEHGHGKMEDVDLLWDIQRKIEGNTICPLGDAAAWPVASAIRHFRDEFEWHIKEPIKSQTQNYGIANYAAPIEKAPVTEEK</sequence>
<dbReference type="InterPro" id="IPR019575">
    <property type="entry name" value="Nuop51_4Fe4S-bd"/>
</dbReference>
<protein>
    <recommendedName>
        <fullName evidence="13">NADH-quinone oxidoreductase subunit F</fullName>
        <ecNumber evidence="13">7.1.1.-</ecNumber>
    </recommendedName>
</protein>
<evidence type="ECO:0000256" key="7">
    <source>
        <dbReference type="ARBA" id="ARBA00022723"/>
    </source>
</evidence>
<evidence type="ECO:0000256" key="5">
    <source>
        <dbReference type="ARBA" id="ARBA00022630"/>
    </source>
</evidence>
<keyword evidence="8" id="KW-1278">Translocase</keyword>
<evidence type="ECO:0000256" key="3">
    <source>
        <dbReference type="ARBA" id="ARBA00007523"/>
    </source>
</evidence>
<dbReference type="Gene3D" id="3.40.50.11540">
    <property type="entry name" value="NADH-ubiquinone oxidoreductase 51kDa subunit"/>
    <property type="match status" value="1"/>
</dbReference>
<dbReference type="Proteomes" id="UP000645390">
    <property type="component" value="Unassembled WGS sequence"/>
</dbReference>
<dbReference type="RefSeq" id="WP_188416070.1">
    <property type="nucleotide sequence ID" value="NZ_BMDJ01000010.1"/>
</dbReference>
<dbReference type="SUPFAM" id="SSF140490">
    <property type="entry name" value="Nqo1C-terminal domain-like"/>
    <property type="match status" value="1"/>
</dbReference>
<dbReference type="EMBL" id="BMDJ01000010">
    <property type="protein sequence ID" value="GGI28029.1"/>
    <property type="molecule type" value="Genomic_DNA"/>
</dbReference>
<comment type="catalytic activity">
    <reaction evidence="12 13">
        <text>a quinone + NADH + 5 H(+)(in) = a quinol + NAD(+) + 4 H(+)(out)</text>
        <dbReference type="Rhea" id="RHEA:57888"/>
        <dbReference type="ChEBI" id="CHEBI:15378"/>
        <dbReference type="ChEBI" id="CHEBI:24646"/>
        <dbReference type="ChEBI" id="CHEBI:57540"/>
        <dbReference type="ChEBI" id="CHEBI:57945"/>
        <dbReference type="ChEBI" id="CHEBI:132124"/>
    </reaction>
</comment>
<keyword evidence="13" id="KW-0874">Quinone</keyword>
<gene>
    <name evidence="15" type="primary">nuoF</name>
    <name evidence="15" type="ORF">GCM10008119_30600</name>
</gene>
<comment type="caution">
    <text evidence="15">The sequence shown here is derived from an EMBL/GenBank/DDBJ whole genome shotgun (WGS) entry which is preliminary data.</text>
</comment>
<dbReference type="InterPro" id="IPR001949">
    <property type="entry name" value="NADH-UbQ_OxRdtase_51kDa_CS"/>
</dbReference>
<dbReference type="NCBIfam" id="NF010120">
    <property type="entry name" value="PRK13596.1"/>
    <property type="match status" value="1"/>
</dbReference>
<evidence type="ECO:0000256" key="13">
    <source>
        <dbReference type="RuleBase" id="RU364066"/>
    </source>
</evidence>
<dbReference type="InterPro" id="IPR050837">
    <property type="entry name" value="ComplexI_51kDa_subunit"/>
</dbReference>
<evidence type="ECO:0000256" key="10">
    <source>
        <dbReference type="ARBA" id="ARBA00023014"/>
    </source>
</evidence>
<evidence type="ECO:0000256" key="8">
    <source>
        <dbReference type="ARBA" id="ARBA00022967"/>
    </source>
</evidence>
<keyword evidence="4 13" id="KW-0004">4Fe-4S</keyword>
<organism evidence="15 16">
    <name type="scientific">Pedobacter mendelii</name>
    <dbReference type="NCBI Taxonomy" id="1908240"/>
    <lineage>
        <taxon>Bacteria</taxon>
        <taxon>Pseudomonadati</taxon>
        <taxon>Bacteroidota</taxon>
        <taxon>Sphingobacteriia</taxon>
        <taxon>Sphingobacteriales</taxon>
        <taxon>Sphingobacteriaceae</taxon>
        <taxon>Pedobacter</taxon>
    </lineage>
</organism>
<dbReference type="InterPro" id="IPR037225">
    <property type="entry name" value="Nuo51_FMN-bd_sf"/>
</dbReference>
<evidence type="ECO:0000256" key="1">
    <source>
        <dbReference type="ARBA" id="ARBA00001917"/>
    </source>
</evidence>
<evidence type="ECO:0000259" key="14">
    <source>
        <dbReference type="SMART" id="SM00928"/>
    </source>
</evidence>
<dbReference type="EC" id="7.1.1.-" evidence="13"/>
<dbReference type="PANTHER" id="PTHR11780:SF10">
    <property type="entry name" value="NADH DEHYDROGENASE [UBIQUINONE] FLAVOPROTEIN 1, MITOCHONDRIAL"/>
    <property type="match status" value="1"/>
</dbReference>
<dbReference type="PANTHER" id="PTHR11780">
    <property type="entry name" value="NADH-UBIQUINONE OXIDOREDUCTASE FLAVOPROTEIN 1 NDUFV1"/>
    <property type="match status" value="1"/>
</dbReference>
<evidence type="ECO:0000313" key="16">
    <source>
        <dbReference type="Proteomes" id="UP000645390"/>
    </source>
</evidence>
<comment type="cofactor">
    <cofactor evidence="2 13">
        <name>[4Fe-4S] cluster</name>
        <dbReference type="ChEBI" id="CHEBI:49883"/>
    </cofactor>
</comment>
<keyword evidence="6 13" id="KW-0288">FMN</keyword>
<dbReference type="Pfam" id="PF01512">
    <property type="entry name" value="Complex1_51K"/>
    <property type="match status" value="1"/>
</dbReference>
<dbReference type="SUPFAM" id="SSF142984">
    <property type="entry name" value="Nqo1 middle domain-like"/>
    <property type="match status" value="1"/>
</dbReference>
<dbReference type="Gene3D" id="1.20.1440.230">
    <property type="entry name" value="NADH-ubiquinone oxidoreductase 51kDa subunit, iron-sulphur binding domain"/>
    <property type="match status" value="1"/>
</dbReference>
<dbReference type="InterPro" id="IPR037207">
    <property type="entry name" value="Nuop51_4Fe4S-bd_sf"/>
</dbReference>
<dbReference type="SUPFAM" id="SSF142019">
    <property type="entry name" value="Nqo1 FMN-binding domain-like"/>
    <property type="match status" value="1"/>
</dbReference>
<dbReference type="Gene3D" id="3.10.20.600">
    <property type="match status" value="1"/>
</dbReference>
<dbReference type="InterPro" id="IPR011538">
    <property type="entry name" value="Nuo51_FMN-bd"/>
</dbReference>
<keyword evidence="16" id="KW-1185">Reference proteome</keyword>
<reference evidence="16" key="1">
    <citation type="journal article" date="2019" name="Int. J. Syst. Evol. Microbiol.">
        <title>The Global Catalogue of Microorganisms (GCM) 10K type strain sequencing project: providing services to taxonomists for standard genome sequencing and annotation.</title>
        <authorList>
            <consortium name="The Broad Institute Genomics Platform"/>
            <consortium name="The Broad Institute Genome Sequencing Center for Infectious Disease"/>
            <person name="Wu L."/>
            <person name="Ma J."/>
        </authorList>
    </citation>
    <scope>NUCLEOTIDE SEQUENCE [LARGE SCALE GENOMIC DNA]</scope>
    <source>
        <strain evidence="16">CCM 8939</strain>
    </source>
</reference>
<evidence type="ECO:0000256" key="11">
    <source>
        <dbReference type="ARBA" id="ARBA00023027"/>
    </source>
</evidence>
<keyword evidence="5 13" id="KW-0285">Flavoprotein</keyword>
<dbReference type="NCBIfam" id="TIGR01959">
    <property type="entry name" value="nuoF_fam"/>
    <property type="match status" value="1"/>
</dbReference>
<dbReference type="PROSITE" id="PS00645">
    <property type="entry name" value="COMPLEX1_51K_2"/>
    <property type="match status" value="1"/>
</dbReference>
<dbReference type="InterPro" id="IPR011537">
    <property type="entry name" value="NADH-UbQ_OxRdtase_suF"/>
</dbReference>
<evidence type="ECO:0000256" key="12">
    <source>
        <dbReference type="ARBA" id="ARBA00047712"/>
    </source>
</evidence>
<keyword evidence="11 13" id="KW-0520">NAD</keyword>
<comment type="similarity">
    <text evidence="3 13">Belongs to the complex I 51 kDa subunit family.</text>
</comment>